<dbReference type="PROSITE" id="PS50977">
    <property type="entry name" value="HTH_TETR_2"/>
    <property type="match status" value="1"/>
</dbReference>
<evidence type="ECO:0000259" key="3">
    <source>
        <dbReference type="PROSITE" id="PS50977"/>
    </source>
</evidence>
<dbReference type="AlphaFoldDB" id="A0A5S3V5J6"/>
<gene>
    <name evidence="4" type="ORF">CWC19_15985</name>
    <name evidence="5" type="ORF">CWC20_20055</name>
</gene>
<evidence type="ECO:0000313" key="6">
    <source>
        <dbReference type="Proteomes" id="UP000307164"/>
    </source>
</evidence>
<dbReference type="InterPro" id="IPR050624">
    <property type="entry name" value="HTH-type_Tx_Regulator"/>
</dbReference>
<reference evidence="4" key="3">
    <citation type="submission" date="2019-09" db="EMBL/GenBank/DDBJ databases">
        <title>Co-occurence of chitin degradation, pigmentation and bioactivity in marine Pseudoalteromonas.</title>
        <authorList>
            <person name="Sonnenschein E.C."/>
            <person name="Bech P.K."/>
        </authorList>
    </citation>
    <scope>NUCLEOTIDE SEQUENCE</scope>
    <source>
        <strain evidence="4">S3790</strain>
        <strain evidence="5 6">S3895</strain>
    </source>
</reference>
<dbReference type="RefSeq" id="WP_138592785.1">
    <property type="nucleotide sequence ID" value="NZ_PNBW01000150.1"/>
</dbReference>
<reference evidence="6 7" key="1">
    <citation type="submission" date="2018-01" db="EMBL/GenBank/DDBJ databases">
        <authorList>
            <person name="Paulsen S."/>
            <person name="Gram L.K."/>
        </authorList>
    </citation>
    <scope>NUCLEOTIDE SEQUENCE [LARGE SCALE GENOMIC DNA]</scope>
    <source>
        <strain evidence="4 7">S3790</strain>
        <strain evidence="5 6">S3895</strain>
    </source>
</reference>
<dbReference type="OrthoDB" id="4541465at2"/>
<sequence>MNSKQPQYNKTQWLDNALKHLIQFGPQQFKIANLCNAFNVTKGSFYHHFKNRDDFVHTLMQYWYEQTTLNFITQANTQNNPLEKLNKLDQIIANNNIEAEIHIRAWSLTEPFITEHLEKIDTCRQTYLQSCYQELGLDTELAKNLAIISYSQFLGLLHLKPPPTVNKCLELSTLLAKSFLQDIHKDI</sequence>
<dbReference type="EMBL" id="PNBW01000150">
    <property type="protein sequence ID" value="TMO69934.1"/>
    <property type="molecule type" value="Genomic_DNA"/>
</dbReference>
<dbReference type="PANTHER" id="PTHR43479">
    <property type="entry name" value="ACREF/ENVCD OPERON REPRESSOR-RELATED"/>
    <property type="match status" value="1"/>
</dbReference>
<accession>A0A5S3V5J6</accession>
<dbReference type="Pfam" id="PF00440">
    <property type="entry name" value="TetR_N"/>
    <property type="match status" value="1"/>
</dbReference>
<proteinExistence type="predicted"/>
<dbReference type="Gene3D" id="1.10.357.10">
    <property type="entry name" value="Tetracycline Repressor, domain 2"/>
    <property type="match status" value="1"/>
</dbReference>
<evidence type="ECO:0000256" key="2">
    <source>
        <dbReference type="PROSITE-ProRule" id="PRU00335"/>
    </source>
</evidence>
<dbReference type="PANTHER" id="PTHR43479:SF11">
    <property type="entry name" value="ACREF_ENVCD OPERON REPRESSOR-RELATED"/>
    <property type="match status" value="1"/>
</dbReference>
<dbReference type="InterPro" id="IPR009057">
    <property type="entry name" value="Homeodomain-like_sf"/>
</dbReference>
<protein>
    <submittedName>
        <fullName evidence="4">TetR/AcrR family transcriptional regulator</fullName>
    </submittedName>
</protein>
<organism evidence="4 7">
    <name type="scientific">Pseudoalteromonas aurantia</name>
    <dbReference type="NCBI Taxonomy" id="43654"/>
    <lineage>
        <taxon>Bacteria</taxon>
        <taxon>Pseudomonadati</taxon>
        <taxon>Pseudomonadota</taxon>
        <taxon>Gammaproteobacteria</taxon>
        <taxon>Alteromonadales</taxon>
        <taxon>Pseudoalteromonadaceae</taxon>
        <taxon>Pseudoalteromonas</taxon>
    </lineage>
</organism>
<keyword evidence="1 2" id="KW-0238">DNA-binding</keyword>
<evidence type="ECO:0000313" key="7">
    <source>
        <dbReference type="Proteomes" id="UP000307217"/>
    </source>
</evidence>
<name>A0A5S3V5J6_9GAMM</name>
<reference evidence="7" key="2">
    <citation type="submission" date="2019-06" db="EMBL/GenBank/DDBJ databases">
        <title>Co-occurence of chitin degradation, pigmentation and bioactivity in marine Pseudoalteromonas.</title>
        <authorList>
            <person name="Sonnenschein E.C."/>
            <person name="Bech P.K."/>
        </authorList>
    </citation>
    <scope>NUCLEOTIDE SEQUENCE [LARGE SCALE GENOMIC DNA]</scope>
    <source>
        <strain evidence="7">S3790</strain>
    </source>
</reference>
<dbReference type="EMBL" id="PNBX01000074">
    <property type="protein sequence ID" value="TMO66497.1"/>
    <property type="molecule type" value="Genomic_DNA"/>
</dbReference>
<evidence type="ECO:0000313" key="5">
    <source>
        <dbReference type="EMBL" id="TMO69934.1"/>
    </source>
</evidence>
<feature type="domain" description="HTH tetR-type" evidence="3">
    <location>
        <begin position="7"/>
        <end position="67"/>
    </location>
</feature>
<feature type="DNA-binding region" description="H-T-H motif" evidence="2">
    <location>
        <begin position="30"/>
        <end position="49"/>
    </location>
</feature>
<dbReference type="SUPFAM" id="SSF46689">
    <property type="entry name" value="Homeodomain-like"/>
    <property type="match status" value="1"/>
</dbReference>
<evidence type="ECO:0000313" key="4">
    <source>
        <dbReference type="EMBL" id="TMO66497.1"/>
    </source>
</evidence>
<dbReference type="InterPro" id="IPR001647">
    <property type="entry name" value="HTH_TetR"/>
</dbReference>
<dbReference type="GO" id="GO:0003677">
    <property type="term" value="F:DNA binding"/>
    <property type="evidence" value="ECO:0007669"/>
    <property type="project" value="UniProtKB-UniRule"/>
</dbReference>
<evidence type="ECO:0000256" key="1">
    <source>
        <dbReference type="ARBA" id="ARBA00023125"/>
    </source>
</evidence>
<dbReference type="Proteomes" id="UP000307217">
    <property type="component" value="Unassembled WGS sequence"/>
</dbReference>
<dbReference type="Proteomes" id="UP000307164">
    <property type="component" value="Unassembled WGS sequence"/>
</dbReference>
<comment type="caution">
    <text evidence="4">The sequence shown here is derived from an EMBL/GenBank/DDBJ whole genome shotgun (WGS) entry which is preliminary data.</text>
</comment>
<keyword evidence="6" id="KW-1185">Reference proteome</keyword>